<keyword evidence="4 5" id="KW-0472">Membrane</keyword>
<sequence>MIKPPHHQPDAQNYEVILRRDVNPIDIVKSNLVFPLSKTLKGSQWQTIIADSLTVFWGEWLKLRVRILQVAAAGLISPVIYIIAFGLGLGSALNSAMETAAGDSYLEFILPGMIALSSMTISFSGTTFSICGERLYTKTFAETLLMPVHPLALYLGKILAGIVRGLMTSGSVIVVAVLFTGKVFSFINPLFLLVLLLNCAVFSGLGVLVGLNVKSLESVGLYNNFLIVPMSFLGATFFDPRTLPLALKVIVYLLPLSYASTGLRAAAYLPLSQFPWYSIPVLLAFAIALSFIGAYKFAHQQD</sequence>
<evidence type="ECO:0000256" key="2">
    <source>
        <dbReference type="ARBA" id="ARBA00022692"/>
    </source>
</evidence>
<feature type="domain" description="ABC transmembrane type-2" evidence="6">
    <location>
        <begin position="69"/>
        <end position="300"/>
    </location>
</feature>
<keyword evidence="5" id="KW-1003">Cell membrane</keyword>
<dbReference type="AlphaFoldDB" id="B4W1U0"/>
<dbReference type="EMBL" id="DS989869">
    <property type="protein sequence ID" value="EDX71822.1"/>
    <property type="molecule type" value="Genomic_DNA"/>
</dbReference>
<evidence type="ECO:0000313" key="8">
    <source>
        <dbReference type="Proteomes" id="UP000003835"/>
    </source>
</evidence>
<feature type="transmembrane region" description="Helical" evidence="5">
    <location>
        <begin position="151"/>
        <end position="178"/>
    </location>
</feature>
<dbReference type="PROSITE" id="PS51012">
    <property type="entry name" value="ABC_TM2"/>
    <property type="match status" value="1"/>
</dbReference>
<dbReference type="InterPro" id="IPR052522">
    <property type="entry name" value="ABC-2_transport_permease"/>
</dbReference>
<evidence type="ECO:0000259" key="6">
    <source>
        <dbReference type="PROSITE" id="PS51012"/>
    </source>
</evidence>
<dbReference type="Pfam" id="PF01061">
    <property type="entry name" value="ABC2_membrane"/>
    <property type="match status" value="1"/>
</dbReference>
<dbReference type="InterPro" id="IPR047817">
    <property type="entry name" value="ABC2_TM_bact-type"/>
</dbReference>
<feature type="transmembrane region" description="Helical" evidence="5">
    <location>
        <begin position="67"/>
        <end position="93"/>
    </location>
</feature>
<dbReference type="GO" id="GO:0005886">
    <property type="term" value="C:plasma membrane"/>
    <property type="evidence" value="ECO:0007669"/>
    <property type="project" value="UniProtKB-SubCell"/>
</dbReference>
<dbReference type="PANTHER" id="PTHR43332">
    <property type="entry name" value="INNER MEMBRANE TRANSPORT PERMEASE YADH-RELATED"/>
    <property type="match status" value="1"/>
</dbReference>
<protein>
    <recommendedName>
        <fullName evidence="5">Transport permease protein</fullName>
    </recommendedName>
</protein>
<evidence type="ECO:0000313" key="7">
    <source>
        <dbReference type="EMBL" id="EDX71822.1"/>
    </source>
</evidence>
<keyword evidence="2 5" id="KW-0812">Transmembrane</keyword>
<proteinExistence type="inferred from homology"/>
<feature type="transmembrane region" description="Helical" evidence="5">
    <location>
        <begin position="105"/>
        <end position="131"/>
    </location>
</feature>
<comment type="subcellular location">
    <subcellularLocation>
        <location evidence="5">Cell membrane</location>
        <topology evidence="5">Multi-pass membrane protein</topology>
    </subcellularLocation>
    <subcellularLocation>
        <location evidence="1">Membrane</location>
        <topology evidence="1">Multi-pass membrane protein</topology>
    </subcellularLocation>
</comment>
<dbReference type="GO" id="GO:0140359">
    <property type="term" value="F:ABC-type transporter activity"/>
    <property type="evidence" value="ECO:0007669"/>
    <property type="project" value="InterPro"/>
</dbReference>
<feature type="transmembrane region" description="Helical" evidence="5">
    <location>
        <begin position="277"/>
        <end position="298"/>
    </location>
</feature>
<name>B4W1U0_9CYAN</name>
<reference evidence="7 8" key="1">
    <citation type="submission" date="2008-07" db="EMBL/GenBank/DDBJ databases">
        <authorList>
            <person name="Tandeau de Marsac N."/>
            <person name="Ferriera S."/>
            <person name="Johnson J."/>
            <person name="Kravitz S."/>
            <person name="Beeson K."/>
            <person name="Sutton G."/>
            <person name="Rogers Y.-H."/>
            <person name="Friedman R."/>
            <person name="Frazier M."/>
            <person name="Venter J.C."/>
        </authorList>
    </citation>
    <scope>NUCLEOTIDE SEQUENCE [LARGE SCALE GENOMIC DNA]</scope>
    <source>
        <strain evidence="7 8">PCC 7420</strain>
    </source>
</reference>
<dbReference type="Proteomes" id="UP000003835">
    <property type="component" value="Unassembled WGS sequence"/>
</dbReference>
<dbReference type="InterPro" id="IPR013525">
    <property type="entry name" value="ABC2_TM"/>
</dbReference>
<dbReference type="eggNOG" id="COG0842">
    <property type="taxonomic scope" value="Bacteria"/>
</dbReference>
<evidence type="ECO:0000256" key="4">
    <source>
        <dbReference type="ARBA" id="ARBA00023136"/>
    </source>
</evidence>
<feature type="transmembrane region" description="Helical" evidence="5">
    <location>
        <begin position="219"/>
        <end position="238"/>
    </location>
</feature>
<dbReference type="STRING" id="118168.MC7420_6908"/>
<gene>
    <name evidence="7" type="ORF">MC7420_6908</name>
</gene>
<dbReference type="HOGENOM" id="CLU_039483_3_2_3"/>
<accession>B4W1U0</accession>
<organism evidence="7 8">
    <name type="scientific">Coleofasciculus chthonoplastes PCC 7420</name>
    <dbReference type="NCBI Taxonomy" id="118168"/>
    <lineage>
        <taxon>Bacteria</taxon>
        <taxon>Bacillati</taxon>
        <taxon>Cyanobacteriota</taxon>
        <taxon>Cyanophyceae</taxon>
        <taxon>Coleofasciculales</taxon>
        <taxon>Coleofasciculaceae</taxon>
        <taxon>Coleofasciculus</taxon>
    </lineage>
</organism>
<feature type="transmembrane region" description="Helical" evidence="5">
    <location>
        <begin position="190"/>
        <end position="213"/>
    </location>
</feature>
<comment type="similarity">
    <text evidence="5">Belongs to the ABC-2 integral membrane protein family.</text>
</comment>
<evidence type="ECO:0000256" key="3">
    <source>
        <dbReference type="ARBA" id="ARBA00022989"/>
    </source>
</evidence>
<dbReference type="PANTHER" id="PTHR43332:SF2">
    <property type="entry name" value="INNER MEMBRANE TRANSPORT PERMEASE YADH"/>
    <property type="match status" value="1"/>
</dbReference>
<keyword evidence="8" id="KW-1185">Reference proteome</keyword>
<keyword evidence="5" id="KW-0813">Transport</keyword>
<evidence type="ECO:0000256" key="1">
    <source>
        <dbReference type="ARBA" id="ARBA00004141"/>
    </source>
</evidence>
<keyword evidence="3 5" id="KW-1133">Transmembrane helix</keyword>
<evidence type="ECO:0000256" key="5">
    <source>
        <dbReference type="RuleBase" id="RU361157"/>
    </source>
</evidence>